<gene>
    <name evidence="1" type="ORF">Hokovirus_1_284</name>
</gene>
<name>A0A1V0SFB3_9VIRU</name>
<evidence type="ECO:0008006" key="2">
    <source>
        <dbReference type="Google" id="ProtNLM"/>
    </source>
</evidence>
<protein>
    <recommendedName>
        <fullName evidence="2">Ankyrin repeat protein</fullName>
    </recommendedName>
</protein>
<organism evidence="1">
    <name type="scientific">Hokovirus HKV1</name>
    <dbReference type="NCBI Taxonomy" id="1977638"/>
    <lineage>
        <taxon>Viruses</taxon>
        <taxon>Varidnaviria</taxon>
        <taxon>Bamfordvirae</taxon>
        <taxon>Nucleocytoviricota</taxon>
        <taxon>Megaviricetes</taxon>
        <taxon>Imitervirales</taxon>
        <taxon>Mimiviridae</taxon>
        <taxon>Klosneuvirinae</taxon>
        <taxon>Hokovirus</taxon>
    </lineage>
</organism>
<accession>A0A1V0SFB3</accession>
<reference evidence="1" key="1">
    <citation type="journal article" date="2017" name="Science">
        <title>Giant viruses with an expanded complement of translation system components.</title>
        <authorList>
            <person name="Schulz F."/>
            <person name="Yutin N."/>
            <person name="Ivanova N.N."/>
            <person name="Ortega D.R."/>
            <person name="Lee T.K."/>
            <person name="Vierheilig J."/>
            <person name="Daims H."/>
            <person name="Horn M."/>
            <person name="Wagner M."/>
            <person name="Jensen G.J."/>
            <person name="Kyrpides N.C."/>
            <person name="Koonin E.V."/>
            <person name="Woyke T."/>
        </authorList>
    </citation>
    <scope>NUCLEOTIDE SEQUENCE</scope>
    <source>
        <strain evidence="1">HKV1</strain>
    </source>
</reference>
<sequence>MSVLGKRPASNQGTPILLFALLDNMVENNKEYDIIHDNMVENNKEYDIIHDNKIHDDKIIDNKDLLPGMRGDKFILATQDNITNLLIKLIDNSIPQDDYEDLLCIVQVSDIEYKNGELSTQHLKVIESYKLNIRTCIKFNINLLPIVFNTLTSSAFYEKEDIDDIMYWLNNTDYIYTLYNMNKISDKKIKQDFINTIRTIILIYVSHEKTKELEMIYLNKNMTTEFRKLIPYYASAIDRVNVLEWWYNISIENDITLEYDEYCIDRACNRNYVNILKWWFNKLFTNKLILKYTTLAMDWATMFGNTKILKCWKKNKNKLEELNYQLKYTSEGFNISNVCDYSYYKKKSKLDFQEERDIYGSFSFNMALSKIEFLGGDYPIYQIISNTLFKSMKWWSNSGLKFEVTFRALKYASHHGDISLLNDFRFYENKYKINNPFKFKHEFEKYSNEKIMKFASSIINNIDRMGTDDKLKILTLYWWKSYTSNNIFMDLIKSYDNWINIICDYESHKSINNINLIKPDTTDQINKHNLSIMNFNTYSAKSLDECYDLEGMWESVVDLE</sequence>
<dbReference type="EMBL" id="KY684103">
    <property type="protein sequence ID" value="ARF10405.1"/>
    <property type="molecule type" value="Genomic_DNA"/>
</dbReference>
<proteinExistence type="predicted"/>
<evidence type="ECO:0000313" key="1">
    <source>
        <dbReference type="EMBL" id="ARF10405.1"/>
    </source>
</evidence>